<comment type="caution">
    <text evidence="2">The sequence shown here is derived from an EMBL/GenBank/DDBJ whole genome shotgun (WGS) entry which is preliminary data.</text>
</comment>
<dbReference type="EMBL" id="ML996084">
    <property type="protein sequence ID" value="KAF2153757.1"/>
    <property type="molecule type" value="Genomic_DNA"/>
</dbReference>
<protein>
    <recommendedName>
        <fullName evidence="4">Impact N-terminal domain-containing protein</fullName>
    </recommendedName>
</protein>
<accession>A0A9P4J1I2</accession>
<name>A0A9P4J1I2_9PEZI</name>
<evidence type="ECO:0000313" key="2">
    <source>
        <dbReference type="EMBL" id="KAF2153757.1"/>
    </source>
</evidence>
<evidence type="ECO:0008006" key="4">
    <source>
        <dbReference type="Google" id="ProtNLM"/>
    </source>
</evidence>
<gene>
    <name evidence="2" type="ORF">K461DRAFT_223653</name>
</gene>
<organism evidence="2 3">
    <name type="scientific">Myriangium duriaei CBS 260.36</name>
    <dbReference type="NCBI Taxonomy" id="1168546"/>
    <lineage>
        <taxon>Eukaryota</taxon>
        <taxon>Fungi</taxon>
        <taxon>Dikarya</taxon>
        <taxon>Ascomycota</taxon>
        <taxon>Pezizomycotina</taxon>
        <taxon>Dothideomycetes</taxon>
        <taxon>Dothideomycetidae</taxon>
        <taxon>Myriangiales</taxon>
        <taxon>Myriangiaceae</taxon>
        <taxon>Myriangium</taxon>
    </lineage>
</organism>
<proteinExistence type="predicted"/>
<dbReference type="OrthoDB" id="514070at2759"/>
<dbReference type="AlphaFoldDB" id="A0A9P4J1I2"/>
<feature type="region of interest" description="Disordered" evidence="1">
    <location>
        <begin position="75"/>
        <end position="100"/>
    </location>
</feature>
<reference evidence="2" key="1">
    <citation type="journal article" date="2020" name="Stud. Mycol.">
        <title>101 Dothideomycetes genomes: a test case for predicting lifestyles and emergence of pathogens.</title>
        <authorList>
            <person name="Haridas S."/>
            <person name="Albert R."/>
            <person name="Binder M."/>
            <person name="Bloem J."/>
            <person name="Labutti K."/>
            <person name="Salamov A."/>
            <person name="Andreopoulos B."/>
            <person name="Baker S."/>
            <person name="Barry K."/>
            <person name="Bills G."/>
            <person name="Bluhm B."/>
            <person name="Cannon C."/>
            <person name="Castanera R."/>
            <person name="Culley D."/>
            <person name="Daum C."/>
            <person name="Ezra D."/>
            <person name="Gonzalez J."/>
            <person name="Henrissat B."/>
            <person name="Kuo A."/>
            <person name="Liang C."/>
            <person name="Lipzen A."/>
            <person name="Lutzoni F."/>
            <person name="Magnuson J."/>
            <person name="Mondo S."/>
            <person name="Nolan M."/>
            <person name="Ohm R."/>
            <person name="Pangilinan J."/>
            <person name="Park H.-J."/>
            <person name="Ramirez L."/>
            <person name="Alfaro M."/>
            <person name="Sun H."/>
            <person name="Tritt A."/>
            <person name="Yoshinaga Y."/>
            <person name="Zwiers L.-H."/>
            <person name="Turgeon B."/>
            <person name="Goodwin S."/>
            <person name="Spatafora J."/>
            <person name="Crous P."/>
            <person name="Grigoriev I."/>
        </authorList>
    </citation>
    <scope>NUCLEOTIDE SEQUENCE</scope>
    <source>
        <strain evidence="2">CBS 260.36</strain>
    </source>
</reference>
<keyword evidence="3" id="KW-1185">Reference proteome</keyword>
<sequence length="369" mass="40036">MSTSGLQALLRFLTKDAKVSLATAMGKVKELQQDGLDSPELISKSDISSLTKIFSDEKAAKAVLNAARRISKKRGAGQMDPVLPAKRSRRDPFEVPGSVPPAEVEESLALHSSHLPVDELERLTFTTNRAPLVLAFAATLIKYTMPEQPPSSRLSLAQAVVSLGSQSKAKAIGLSTSATAEDEGWGQGQPVVKVMNREISILKRWGYEWRSKSSPSSSAKGSSEKPFNGPALWAIDLEQLKTLNGPLTFSAASTAETAGLPVYSPQAARRYLYGSFDSVKTDDIDTKASPKKKTAAISAAERESNVGALLQSLDLLYESWADTLTAEELDKRSWSWYVTVRPEVEYGVAGWGKKGPIKLKDILDLRRKG</sequence>
<evidence type="ECO:0000256" key="1">
    <source>
        <dbReference type="SAM" id="MobiDB-lite"/>
    </source>
</evidence>
<evidence type="ECO:0000313" key="3">
    <source>
        <dbReference type="Proteomes" id="UP000799439"/>
    </source>
</evidence>
<dbReference type="Proteomes" id="UP000799439">
    <property type="component" value="Unassembled WGS sequence"/>
</dbReference>